<evidence type="ECO:0000256" key="8">
    <source>
        <dbReference type="ARBA" id="ARBA00022842"/>
    </source>
</evidence>
<dbReference type="InterPro" id="IPR003846">
    <property type="entry name" value="SelO"/>
</dbReference>
<evidence type="ECO:0000256" key="1">
    <source>
        <dbReference type="ARBA" id="ARBA00001946"/>
    </source>
</evidence>
<sequence>MDSSLEKFTPRLQSQYSAQMRAKFGLFTKQPEDGAFFSESFDLMETAKVDYTRFFRALSCLDSDGTSALVDLFVARKLVNRNKVVMWVSQYLQRCEKEILSASERCEKNARGKPQVHTEKLLGATGH</sequence>
<reference evidence="9 10" key="1">
    <citation type="submission" date="2014-09" db="EMBL/GenBank/DDBJ databases">
        <title>Vibrio maritimus JCM 19235. (C45) whole genome shotgun sequence.</title>
        <authorList>
            <person name="Sawabe T."/>
            <person name="Meirelles P."/>
            <person name="Nakanishi M."/>
            <person name="Sayaka M."/>
            <person name="Hattori M."/>
            <person name="Ohkuma M."/>
        </authorList>
    </citation>
    <scope>NUCLEOTIDE SEQUENCE [LARGE SCALE GENOMIC DNA]</scope>
    <source>
        <strain evidence="10">JCM19235</strain>
    </source>
</reference>
<comment type="cofactor">
    <cofactor evidence="1">
        <name>Mg(2+)</name>
        <dbReference type="ChEBI" id="CHEBI:18420"/>
    </cofactor>
</comment>
<keyword evidence="4" id="KW-0548">Nucleotidyltransferase</keyword>
<keyword evidence="8" id="KW-0460">Magnesium</keyword>
<dbReference type="GO" id="GO:0046872">
    <property type="term" value="F:metal ion binding"/>
    <property type="evidence" value="ECO:0007669"/>
    <property type="project" value="UniProtKB-KW"/>
</dbReference>
<keyword evidence="3" id="KW-0808">Transferase</keyword>
<dbReference type="GO" id="GO:0070733">
    <property type="term" value="F:AMPylase activity"/>
    <property type="evidence" value="ECO:0007669"/>
    <property type="project" value="TreeGrafter"/>
</dbReference>
<protein>
    <submittedName>
        <fullName evidence="9">Selenoprotein O and cysteine-containing homologs</fullName>
    </submittedName>
</protein>
<name>A0A090RWV1_9VIBR</name>
<reference evidence="9 10" key="2">
    <citation type="submission" date="2014-09" db="EMBL/GenBank/DDBJ databases">
        <authorList>
            <consortium name="NBRP consortium"/>
            <person name="Sawabe T."/>
            <person name="Meirelles P."/>
            <person name="Nakanishi M."/>
            <person name="Sayaka M."/>
            <person name="Hattori M."/>
            <person name="Ohkuma M."/>
        </authorList>
    </citation>
    <scope>NUCLEOTIDE SEQUENCE [LARGE SCALE GENOMIC DNA]</scope>
    <source>
        <strain evidence="10">JCM19235</strain>
    </source>
</reference>
<proteinExistence type="inferred from homology"/>
<gene>
    <name evidence="9" type="ORF">JCM19235_4125</name>
</gene>
<dbReference type="PANTHER" id="PTHR32057:SF14">
    <property type="entry name" value="PROTEIN ADENYLYLTRANSFERASE SELO, MITOCHONDRIAL"/>
    <property type="match status" value="1"/>
</dbReference>
<evidence type="ECO:0000313" key="10">
    <source>
        <dbReference type="Proteomes" id="UP000029228"/>
    </source>
</evidence>
<evidence type="ECO:0000256" key="6">
    <source>
        <dbReference type="ARBA" id="ARBA00022741"/>
    </source>
</evidence>
<organism evidence="9 10">
    <name type="scientific">Vibrio maritimus</name>
    <dbReference type="NCBI Taxonomy" id="990268"/>
    <lineage>
        <taxon>Bacteria</taxon>
        <taxon>Pseudomonadati</taxon>
        <taxon>Pseudomonadota</taxon>
        <taxon>Gammaproteobacteria</taxon>
        <taxon>Vibrionales</taxon>
        <taxon>Vibrionaceae</taxon>
        <taxon>Vibrio</taxon>
    </lineage>
</organism>
<evidence type="ECO:0000256" key="2">
    <source>
        <dbReference type="ARBA" id="ARBA00009747"/>
    </source>
</evidence>
<evidence type="ECO:0000256" key="5">
    <source>
        <dbReference type="ARBA" id="ARBA00022723"/>
    </source>
</evidence>
<dbReference type="Proteomes" id="UP000029228">
    <property type="component" value="Unassembled WGS sequence"/>
</dbReference>
<evidence type="ECO:0000313" key="9">
    <source>
        <dbReference type="EMBL" id="GAL19925.1"/>
    </source>
</evidence>
<dbReference type="EMBL" id="BBMR01000005">
    <property type="protein sequence ID" value="GAL19925.1"/>
    <property type="molecule type" value="Genomic_DNA"/>
</dbReference>
<dbReference type="PANTHER" id="PTHR32057">
    <property type="entry name" value="PROTEIN ADENYLYLTRANSFERASE SELO, MITOCHONDRIAL"/>
    <property type="match status" value="1"/>
</dbReference>
<evidence type="ECO:0000256" key="7">
    <source>
        <dbReference type="ARBA" id="ARBA00022840"/>
    </source>
</evidence>
<evidence type="ECO:0000256" key="3">
    <source>
        <dbReference type="ARBA" id="ARBA00022679"/>
    </source>
</evidence>
<dbReference type="GO" id="GO:0005524">
    <property type="term" value="F:ATP binding"/>
    <property type="evidence" value="ECO:0007669"/>
    <property type="project" value="UniProtKB-KW"/>
</dbReference>
<keyword evidence="10" id="KW-1185">Reference proteome</keyword>
<dbReference type="STRING" id="990268.JCM19235_4125"/>
<keyword evidence="5" id="KW-0479">Metal-binding</keyword>
<evidence type="ECO:0000256" key="4">
    <source>
        <dbReference type="ARBA" id="ARBA00022695"/>
    </source>
</evidence>
<dbReference type="Pfam" id="PF02696">
    <property type="entry name" value="SelO"/>
    <property type="match status" value="1"/>
</dbReference>
<keyword evidence="6" id="KW-0547">Nucleotide-binding</keyword>
<keyword evidence="7" id="KW-0067">ATP-binding</keyword>
<comment type="caution">
    <text evidence="9">The sequence shown here is derived from an EMBL/GenBank/DDBJ whole genome shotgun (WGS) entry which is preliminary data.</text>
</comment>
<accession>A0A090RWV1</accession>
<comment type="similarity">
    <text evidence="2">Belongs to the SELO family.</text>
</comment>
<dbReference type="AlphaFoldDB" id="A0A090RWV1"/>